<sequence length="212" mass="24802">MTNDKMTLKYFEENYFYKTDLIKMCRDYGLPTYGTKAELNNYLRSYLSNVPLQNIKSPRTRKSTPSLTFEQITLDTKLIGSGFSFNNAARKFFAVYFGVEKFSFKKEMAIIKRQTETDNDTEMTVGDLLSEYVHLQKTDNNQSLLGNTAEESTYQWNNFLKDFCKSDESHNFNDKLKVASILWKHIKSSSQPKKYTDELLTDYQTEISCFQK</sequence>
<organism evidence="2 3">
    <name type="scientific">Companilactobacillus mindensis DSM 14500</name>
    <dbReference type="NCBI Taxonomy" id="1423770"/>
    <lineage>
        <taxon>Bacteria</taxon>
        <taxon>Bacillati</taxon>
        <taxon>Bacillota</taxon>
        <taxon>Bacilli</taxon>
        <taxon>Lactobacillales</taxon>
        <taxon>Lactobacillaceae</taxon>
        <taxon>Companilactobacillus</taxon>
    </lineage>
</organism>
<dbReference type="Pfam" id="PF18953">
    <property type="entry name" value="SAP_new25"/>
    <property type="match status" value="1"/>
</dbReference>
<dbReference type="STRING" id="1423770.FD29_GL000512"/>
<evidence type="ECO:0000259" key="1">
    <source>
        <dbReference type="PROSITE" id="PS50800"/>
    </source>
</evidence>
<dbReference type="EMBL" id="AZEZ01000069">
    <property type="protein sequence ID" value="KRL43780.1"/>
    <property type="molecule type" value="Genomic_DNA"/>
</dbReference>
<dbReference type="Proteomes" id="UP000050872">
    <property type="component" value="Unassembled WGS sequence"/>
</dbReference>
<feature type="domain" description="SAP" evidence="1">
    <location>
        <begin position="13"/>
        <end position="47"/>
    </location>
</feature>
<dbReference type="AlphaFoldDB" id="A0A0R1QM64"/>
<proteinExistence type="predicted"/>
<name>A0A0R1QM64_9LACO</name>
<protein>
    <recommendedName>
        <fullName evidence="1">SAP domain-containing protein</fullName>
    </recommendedName>
</protein>
<comment type="caution">
    <text evidence="2">The sequence shown here is derived from an EMBL/GenBank/DDBJ whole genome shotgun (WGS) entry which is preliminary data.</text>
</comment>
<dbReference type="PATRIC" id="fig|1423770.3.peg.518"/>
<dbReference type="OrthoDB" id="9778090at2"/>
<dbReference type="PROSITE" id="PS50800">
    <property type="entry name" value="SAP"/>
    <property type="match status" value="1"/>
</dbReference>
<evidence type="ECO:0000313" key="2">
    <source>
        <dbReference type="EMBL" id="KRL43780.1"/>
    </source>
</evidence>
<keyword evidence="3" id="KW-1185">Reference proteome</keyword>
<accession>A0A0R1QM64</accession>
<reference evidence="2 3" key="1">
    <citation type="journal article" date="2015" name="Genome Announc.">
        <title>Expanding the biotechnology potential of lactobacilli through comparative genomics of 213 strains and associated genera.</title>
        <authorList>
            <person name="Sun Z."/>
            <person name="Harris H.M."/>
            <person name="McCann A."/>
            <person name="Guo C."/>
            <person name="Argimon S."/>
            <person name="Zhang W."/>
            <person name="Yang X."/>
            <person name="Jeffery I.B."/>
            <person name="Cooney J.C."/>
            <person name="Kagawa T.F."/>
            <person name="Liu W."/>
            <person name="Song Y."/>
            <person name="Salvetti E."/>
            <person name="Wrobel A."/>
            <person name="Rasinkangas P."/>
            <person name="Parkhill J."/>
            <person name="Rea M.C."/>
            <person name="O'Sullivan O."/>
            <person name="Ritari J."/>
            <person name="Douillard F.P."/>
            <person name="Paul Ross R."/>
            <person name="Yang R."/>
            <person name="Briner A.E."/>
            <person name="Felis G.E."/>
            <person name="de Vos W.M."/>
            <person name="Barrangou R."/>
            <person name="Klaenhammer T.R."/>
            <person name="Caufield P.W."/>
            <person name="Cui Y."/>
            <person name="Zhang H."/>
            <person name="O'Toole P.W."/>
        </authorList>
    </citation>
    <scope>NUCLEOTIDE SEQUENCE [LARGE SCALE GENOMIC DNA]</scope>
    <source>
        <strain evidence="2 3">DSM 14500</strain>
    </source>
</reference>
<dbReference type="InterPro" id="IPR003034">
    <property type="entry name" value="SAP_dom"/>
</dbReference>
<evidence type="ECO:0000313" key="3">
    <source>
        <dbReference type="Proteomes" id="UP000050872"/>
    </source>
</evidence>
<gene>
    <name evidence="2" type="ORF">FD29_GL000512</name>
</gene>
<dbReference type="RefSeq" id="WP_057888093.1">
    <property type="nucleotide sequence ID" value="NZ_AZEZ01000069.1"/>
</dbReference>